<feature type="binding site" evidence="3">
    <location>
        <position position="120"/>
    </location>
    <ligand>
        <name>substrate</name>
    </ligand>
</feature>
<evidence type="ECO:0000256" key="1">
    <source>
        <dbReference type="ARBA" id="ARBA00001713"/>
    </source>
</evidence>
<evidence type="ECO:0000313" key="4">
    <source>
        <dbReference type="EMBL" id="RSN69077.1"/>
    </source>
</evidence>
<comment type="similarity">
    <text evidence="3">Belongs to the ribose 5-phosphate isomerase family.</text>
</comment>
<dbReference type="CDD" id="cd01398">
    <property type="entry name" value="RPI_A"/>
    <property type="match status" value="1"/>
</dbReference>
<sequence>MIEFEKRLVAREALKLIGDVKLLGLGSGSTVAIFVEELAKSDKAGKIKVIPSSKQIEEVARNQGLEVIYPDGERPEITVDGADEIDSNLNLLKGGGGALLREKVLAYNSSTYVIIADHTKLVEKLCSKRALPVEVLPYGVSWTLGNLIKRFNCDARIRIKDLSPFITDNGNVIVDINCPPLEDPASMESEVKGVPGVVEVGIFVGLADLVLIARGSEVKVVRQGF</sequence>
<feature type="binding site" evidence="3">
    <location>
        <begin position="93"/>
        <end position="96"/>
    </location>
    <ligand>
        <name>substrate</name>
    </ligand>
</feature>
<dbReference type="Proteomes" id="UP000278149">
    <property type="component" value="Unassembled WGS sequence"/>
</dbReference>
<evidence type="ECO:0000256" key="3">
    <source>
        <dbReference type="HAMAP-Rule" id="MF_00170"/>
    </source>
</evidence>
<dbReference type="UniPathway" id="UPA00115">
    <property type="reaction ID" value="UER00412"/>
</dbReference>
<dbReference type="SUPFAM" id="SSF75445">
    <property type="entry name" value="D-ribose-5-phosphate isomerase (RpiA), lid domain"/>
    <property type="match status" value="1"/>
</dbReference>
<dbReference type="EMBL" id="RCOR01000022">
    <property type="protein sequence ID" value="RSN69077.1"/>
    <property type="molecule type" value="Genomic_DNA"/>
</dbReference>
<dbReference type="PANTHER" id="PTHR11934:SF0">
    <property type="entry name" value="RIBOSE-5-PHOSPHATE ISOMERASE"/>
    <property type="match status" value="1"/>
</dbReference>
<dbReference type="PANTHER" id="PTHR11934">
    <property type="entry name" value="RIBOSE-5-PHOSPHATE ISOMERASE"/>
    <property type="match status" value="1"/>
</dbReference>
<proteinExistence type="inferred from homology"/>
<dbReference type="InterPro" id="IPR020672">
    <property type="entry name" value="Ribose5P_isomerase_typA_subgr"/>
</dbReference>
<protein>
    <recommendedName>
        <fullName evidence="3">Ribose-5-phosphate isomerase A</fullName>
        <ecNumber evidence="3">5.3.1.6</ecNumber>
    </recommendedName>
    <alternativeName>
        <fullName evidence="3">Phosphoriboisomerase A</fullName>
        <shortName evidence="3">PRI</shortName>
    </alternativeName>
</protein>
<comment type="pathway">
    <text evidence="3">Carbohydrate degradation; pentose phosphate pathway; D-ribose 5-phosphate from D-ribulose 5-phosphate (non-oxidative stage): step 1/1.</text>
</comment>
<feature type="binding site" evidence="3">
    <location>
        <begin position="27"/>
        <end position="30"/>
    </location>
    <ligand>
        <name>substrate</name>
    </ligand>
</feature>
<gene>
    <name evidence="3 4" type="primary">rpiA</name>
    <name evidence="4" type="ORF">D9Q81_04600</name>
</gene>
<evidence type="ECO:0000256" key="2">
    <source>
        <dbReference type="ARBA" id="ARBA00023235"/>
    </source>
</evidence>
<comment type="function">
    <text evidence="3">Catalyzes the reversible conversion of ribose-5-phosphate to ribulose 5-phosphate.</text>
</comment>
<dbReference type="Gene3D" id="3.40.50.1360">
    <property type="match status" value="1"/>
</dbReference>
<comment type="caution">
    <text evidence="4">The sequence shown here is derived from an EMBL/GenBank/DDBJ whole genome shotgun (WGS) entry which is preliminary data.</text>
</comment>
<comment type="catalytic activity">
    <reaction evidence="1 3">
        <text>aldehydo-D-ribose 5-phosphate = D-ribulose 5-phosphate</text>
        <dbReference type="Rhea" id="RHEA:14657"/>
        <dbReference type="ChEBI" id="CHEBI:58121"/>
        <dbReference type="ChEBI" id="CHEBI:58273"/>
        <dbReference type="EC" id="5.3.1.6"/>
    </reaction>
</comment>
<dbReference type="AlphaFoldDB" id="A0A3R9Q985"/>
<dbReference type="Pfam" id="PF06026">
    <property type="entry name" value="Rib_5-P_isom_A"/>
    <property type="match status" value="1"/>
</dbReference>
<dbReference type="GO" id="GO:0004751">
    <property type="term" value="F:ribose-5-phosphate isomerase activity"/>
    <property type="evidence" value="ECO:0007669"/>
    <property type="project" value="UniProtKB-UniRule"/>
</dbReference>
<evidence type="ECO:0000313" key="5">
    <source>
        <dbReference type="Proteomes" id="UP000278149"/>
    </source>
</evidence>
<dbReference type="NCBIfam" id="NF001924">
    <property type="entry name" value="PRK00702.1"/>
    <property type="match status" value="1"/>
</dbReference>
<dbReference type="FunFam" id="3.40.50.1360:FF:000001">
    <property type="entry name" value="Ribose-5-phosphate isomerase A"/>
    <property type="match status" value="1"/>
</dbReference>
<dbReference type="NCBIfam" id="TIGR00021">
    <property type="entry name" value="rpiA"/>
    <property type="match status" value="1"/>
</dbReference>
<dbReference type="HAMAP" id="MF_00170">
    <property type="entry name" value="Rib_5P_isom_A"/>
    <property type="match status" value="1"/>
</dbReference>
<dbReference type="RefSeq" id="WP_125741626.1">
    <property type="nucleotide sequence ID" value="NZ_RCOR01000022.1"/>
</dbReference>
<dbReference type="Gene3D" id="3.30.70.260">
    <property type="match status" value="1"/>
</dbReference>
<dbReference type="EC" id="5.3.1.6" evidence="3"/>
<dbReference type="InterPro" id="IPR004788">
    <property type="entry name" value="Ribose5P_isomerase_type_A"/>
</dbReference>
<dbReference type="GO" id="GO:0006014">
    <property type="term" value="P:D-ribose metabolic process"/>
    <property type="evidence" value="ECO:0007669"/>
    <property type="project" value="TreeGrafter"/>
</dbReference>
<dbReference type="SUPFAM" id="SSF100950">
    <property type="entry name" value="NagB/RpiA/CoA transferase-like"/>
    <property type="match status" value="1"/>
</dbReference>
<feature type="active site" description="Proton acceptor" evidence="3">
    <location>
        <position position="102"/>
    </location>
</feature>
<organism evidence="4 5">
    <name type="scientific">Candidatus Korarchaeum cryptofilum</name>
    <dbReference type="NCBI Taxonomy" id="498846"/>
    <lineage>
        <taxon>Archaea</taxon>
        <taxon>Thermoproteota</taxon>
        <taxon>Candidatus Korarchaeia</taxon>
        <taxon>Candidatus Korarchaeales</taxon>
        <taxon>Candidatus Korarchaeaceae</taxon>
        <taxon>Candidatus Korarchaeum</taxon>
    </lineage>
</organism>
<feature type="binding site" evidence="3">
    <location>
        <begin position="80"/>
        <end position="83"/>
    </location>
    <ligand>
        <name>substrate</name>
    </ligand>
</feature>
<accession>A0A3R9Q985</accession>
<dbReference type="GO" id="GO:0009052">
    <property type="term" value="P:pentose-phosphate shunt, non-oxidative branch"/>
    <property type="evidence" value="ECO:0007669"/>
    <property type="project" value="UniProtKB-UniRule"/>
</dbReference>
<keyword evidence="2 3" id="KW-0413">Isomerase</keyword>
<dbReference type="InterPro" id="IPR037171">
    <property type="entry name" value="NagB/RpiA_transferase-like"/>
</dbReference>
<name>A0A3R9Q985_9CREN</name>
<comment type="subunit">
    <text evidence="3">Homodimer.</text>
</comment>
<dbReference type="GO" id="GO:0005829">
    <property type="term" value="C:cytosol"/>
    <property type="evidence" value="ECO:0007669"/>
    <property type="project" value="TreeGrafter"/>
</dbReference>
<reference evidence="4 5" key="1">
    <citation type="submission" date="2018-10" db="EMBL/GenBank/DDBJ databases">
        <title>Co-occurring genomic capacity for anaerobic methane metabolism and dissimilatory sulfite reduction discovered in the Korarchaeota.</title>
        <authorList>
            <person name="Mckay L.J."/>
            <person name="Dlakic M."/>
            <person name="Fields M.W."/>
            <person name="Delmont T.O."/>
            <person name="Eren A.M."/>
            <person name="Jay Z.J."/>
            <person name="Klingelsmith K.B."/>
            <person name="Rusch D.B."/>
            <person name="Inskeep W.P."/>
        </authorList>
    </citation>
    <scope>NUCLEOTIDE SEQUENCE [LARGE SCALE GENOMIC DNA]</scope>
    <source>
        <strain evidence="4 5">WS</strain>
    </source>
</reference>